<comment type="similarity">
    <text evidence="2">Belongs to the SspH family.</text>
</comment>
<accession>A0A6I0EXU8</accession>
<comment type="subcellular location">
    <subcellularLocation>
        <location evidence="1">Spore core</location>
    </subcellularLocation>
</comment>
<dbReference type="Pfam" id="PF08141">
    <property type="entry name" value="SspH"/>
    <property type="match status" value="1"/>
</dbReference>
<proteinExistence type="inferred from homology"/>
<dbReference type="AlphaFoldDB" id="A0A6I0EXU8"/>
<name>A0A6I0EXU8_9FIRM</name>
<dbReference type="OrthoDB" id="1683648at2"/>
<evidence type="ECO:0000313" key="4">
    <source>
        <dbReference type="EMBL" id="KAB3534091.1"/>
    </source>
</evidence>
<dbReference type="EMBL" id="WBZC01000032">
    <property type="protein sequence ID" value="KAB3534091.1"/>
    <property type="molecule type" value="Genomic_DNA"/>
</dbReference>
<keyword evidence="3" id="KW-0749">Sporulation</keyword>
<protein>
    <submittedName>
        <fullName evidence="4">Small, acid-soluble spore protein, H family</fullName>
    </submittedName>
</protein>
<dbReference type="GO" id="GO:0030435">
    <property type="term" value="P:sporulation resulting in formation of a cellular spore"/>
    <property type="evidence" value="ECO:0007669"/>
    <property type="project" value="UniProtKB-KW"/>
</dbReference>
<reference evidence="4 5" key="1">
    <citation type="submission" date="2019-10" db="EMBL/GenBank/DDBJ databases">
        <title>Alkaliphilus serpentinus sp. nov. and Alkaliphilus pronyensis sp. nov., two novel anaerobic alkaliphilic species isolated from the serpentinized-hosted hydrothermal field of the Prony Bay (New Caledonia).</title>
        <authorList>
            <person name="Postec A."/>
        </authorList>
    </citation>
    <scope>NUCLEOTIDE SEQUENCE [LARGE SCALE GENOMIC DNA]</scope>
    <source>
        <strain evidence="4 5">LacV</strain>
    </source>
</reference>
<evidence type="ECO:0000256" key="3">
    <source>
        <dbReference type="ARBA" id="ARBA00022969"/>
    </source>
</evidence>
<sequence>MDMKRANEIFNASNPIPVHYNGKSIWIAELNHHKETAKIKESLFSHEIKEVPVKELVE</sequence>
<dbReference type="InterPro" id="IPR012610">
    <property type="entry name" value="SASP_SspH"/>
</dbReference>
<evidence type="ECO:0000313" key="5">
    <source>
        <dbReference type="Proteomes" id="UP000432715"/>
    </source>
</evidence>
<comment type="caution">
    <text evidence="4">The sequence shown here is derived from an EMBL/GenBank/DDBJ whole genome shotgun (WGS) entry which is preliminary data.</text>
</comment>
<gene>
    <name evidence="4" type="ORF">F8154_09660</name>
</gene>
<dbReference type="GO" id="GO:0030436">
    <property type="term" value="P:asexual sporulation"/>
    <property type="evidence" value="ECO:0007669"/>
    <property type="project" value="InterPro"/>
</dbReference>
<dbReference type="GO" id="GO:0042601">
    <property type="term" value="C:endospore-forming forespore"/>
    <property type="evidence" value="ECO:0007669"/>
    <property type="project" value="InterPro"/>
</dbReference>
<organism evidence="4 5">
    <name type="scientific">Alkaliphilus pronyensis</name>
    <dbReference type="NCBI Taxonomy" id="1482732"/>
    <lineage>
        <taxon>Bacteria</taxon>
        <taxon>Bacillati</taxon>
        <taxon>Bacillota</taxon>
        <taxon>Clostridia</taxon>
        <taxon>Peptostreptococcales</taxon>
        <taxon>Natronincolaceae</taxon>
        <taxon>Alkaliphilus</taxon>
    </lineage>
</organism>
<dbReference type="RefSeq" id="WP_151861414.1">
    <property type="nucleotide sequence ID" value="NZ_WBZC01000032.1"/>
</dbReference>
<evidence type="ECO:0000256" key="1">
    <source>
        <dbReference type="ARBA" id="ARBA00004288"/>
    </source>
</evidence>
<keyword evidence="5" id="KW-1185">Reference proteome</keyword>
<evidence type="ECO:0000256" key="2">
    <source>
        <dbReference type="ARBA" id="ARBA00006573"/>
    </source>
</evidence>
<dbReference type="Proteomes" id="UP000432715">
    <property type="component" value="Unassembled WGS sequence"/>
</dbReference>